<dbReference type="OrthoDB" id="6625052at2759"/>
<sequence>MTSFGATKVIRDNFMPTFKVFISYGLSFEKCNMTSNYFDVFMNSAPMSNCISHMLQIQGQIYHRAGSLLSFPDTESQFLQIYFVENSNDELNRHCAIVPSARRQIILDLQIFFQQHNELVQLFKTPLDCMPSDNHRIVIRVDKTSFEENARRFNAPTIDEVAIVIVGEQFPSHDIVLHRSNEQLQCVSELYRSYDALQYPLLHWKGEMHAPKNVHVNAINYLIQEKLPGAVTSYNSVDSALNKDDAVNFQLNF</sequence>
<name>A0A8B8G1W8_9HEMI</name>
<dbReference type="RefSeq" id="XP_025416645.1">
    <property type="nucleotide sequence ID" value="XM_025560860.1"/>
</dbReference>
<dbReference type="GeneID" id="112687887"/>
<reference evidence="2" key="1">
    <citation type="submission" date="2025-08" db="UniProtKB">
        <authorList>
            <consortium name="RefSeq"/>
        </authorList>
    </citation>
    <scope>IDENTIFICATION</scope>
    <source>
        <tissue evidence="2">Whole body</tissue>
    </source>
</reference>
<proteinExistence type="predicted"/>
<evidence type="ECO:0000313" key="2">
    <source>
        <dbReference type="RefSeq" id="XP_025416645.1"/>
    </source>
</evidence>
<protein>
    <submittedName>
        <fullName evidence="2">Uncharacterized protein LOC112687887 isoform X1</fullName>
    </submittedName>
</protein>
<organism evidence="1 2">
    <name type="scientific">Sipha flava</name>
    <name type="common">yellow sugarcane aphid</name>
    <dbReference type="NCBI Taxonomy" id="143950"/>
    <lineage>
        <taxon>Eukaryota</taxon>
        <taxon>Metazoa</taxon>
        <taxon>Ecdysozoa</taxon>
        <taxon>Arthropoda</taxon>
        <taxon>Hexapoda</taxon>
        <taxon>Insecta</taxon>
        <taxon>Pterygota</taxon>
        <taxon>Neoptera</taxon>
        <taxon>Paraneoptera</taxon>
        <taxon>Hemiptera</taxon>
        <taxon>Sternorrhyncha</taxon>
        <taxon>Aphidomorpha</taxon>
        <taxon>Aphidoidea</taxon>
        <taxon>Aphididae</taxon>
        <taxon>Sipha</taxon>
    </lineage>
</organism>
<dbReference type="AlphaFoldDB" id="A0A8B8G1W8"/>
<gene>
    <name evidence="2" type="primary">LOC112687887</name>
</gene>
<evidence type="ECO:0000313" key="1">
    <source>
        <dbReference type="Proteomes" id="UP000694846"/>
    </source>
</evidence>
<keyword evidence="1" id="KW-1185">Reference proteome</keyword>
<dbReference type="Proteomes" id="UP000694846">
    <property type="component" value="Unplaced"/>
</dbReference>
<dbReference type="PANTHER" id="PTHR45786:SF74">
    <property type="entry name" value="ATP-DEPENDENT DNA HELICASE"/>
    <property type="match status" value="1"/>
</dbReference>
<accession>A0A8B8G1W8</accession>
<dbReference type="PANTHER" id="PTHR45786">
    <property type="entry name" value="DNA BINDING PROTEIN-LIKE"/>
    <property type="match status" value="1"/>
</dbReference>